<dbReference type="NCBIfam" id="TIGR03426">
    <property type="entry name" value="shape_MreD"/>
    <property type="match status" value="1"/>
</dbReference>
<comment type="subcellular location">
    <subcellularLocation>
        <location evidence="1">Cell membrane</location>
        <topology evidence="1">Multi-pass membrane protein</topology>
    </subcellularLocation>
</comment>
<dbReference type="EMBL" id="PEBV01000006">
    <property type="protein sequence ID" value="PTQ54174.1"/>
    <property type="molecule type" value="Genomic_DNA"/>
</dbReference>
<reference evidence="9" key="3">
    <citation type="journal article" date="2021" name="Microbiology">
        <title>Metagenomic Analysis of the Microbial Community in the Underground Coal Fire Area (Kemerovo Region, Russia) Revealed Predominance of Thermophilic Members of the Phyla Deinococcus-thermus, Aquificae, and Firmicutes.</title>
        <authorList>
            <person name="Kadnikov V."/>
            <person name="Mardanov A.V."/>
            <person name="Beletsky A.V."/>
            <person name="Karnachuk O.V."/>
            <person name="Ravin N.V."/>
        </authorList>
    </citation>
    <scope>NUCLEOTIDE SEQUENCE</scope>
    <source>
        <strain evidence="9">RBS10-49</strain>
    </source>
</reference>
<evidence type="ECO:0000313" key="11">
    <source>
        <dbReference type="EMBL" id="PTQ54174.1"/>
    </source>
</evidence>
<evidence type="ECO:0000313" key="9">
    <source>
        <dbReference type="EMBL" id="MBT9282811.1"/>
    </source>
</evidence>
<feature type="transmembrane region" description="Helical" evidence="8">
    <location>
        <begin position="100"/>
        <end position="120"/>
    </location>
</feature>
<dbReference type="GO" id="GO:0008360">
    <property type="term" value="P:regulation of cell shape"/>
    <property type="evidence" value="ECO:0007669"/>
    <property type="project" value="UniProtKB-KW"/>
</dbReference>
<dbReference type="GO" id="GO:0005886">
    <property type="term" value="C:plasma membrane"/>
    <property type="evidence" value="ECO:0007669"/>
    <property type="project" value="UniProtKB-SubCell"/>
</dbReference>
<dbReference type="STRING" id="1484.SA87_00525"/>
<evidence type="ECO:0000313" key="13">
    <source>
        <dbReference type="Proteomes" id="UP000244180"/>
    </source>
</evidence>
<dbReference type="Proteomes" id="UP000243024">
    <property type="component" value="Unassembled WGS sequence"/>
</dbReference>
<organism evidence="10 12">
    <name type="scientific">Hydrogenibacillus schlegelii</name>
    <name type="common">Bacillus schlegelii</name>
    <dbReference type="NCBI Taxonomy" id="1484"/>
    <lineage>
        <taxon>Bacteria</taxon>
        <taxon>Bacillati</taxon>
        <taxon>Bacillota</taxon>
        <taxon>Bacilli</taxon>
        <taxon>Bacillales</taxon>
        <taxon>Bacillales Family X. Incertae Sedis</taxon>
        <taxon>Hydrogenibacillus</taxon>
    </lineage>
</organism>
<dbReference type="Pfam" id="PF04093">
    <property type="entry name" value="MreD"/>
    <property type="match status" value="1"/>
</dbReference>
<name>A0A132MHI6_HYDSH</name>
<dbReference type="Proteomes" id="UP000244180">
    <property type="component" value="Unassembled WGS sequence"/>
</dbReference>
<keyword evidence="6 8" id="KW-1133">Transmembrane helix</keyword>
<reference evidence="11 13" key="2">
    <citation type="submission" date="2017-08" db="EMBL/GenBank/DDBJ databases">
        <title>Burning lignite coal seam in the remote Altai Mountains harbors a hydrogen-driven thermophilic microbial community.</title>
        <authorList>
            <person name="Kadnikov V.V."/>
            <person name="Mardanov A.V."/>
            <person name="Ivasenko D."/>
            <person name="Beletsky A.V."/>
            <person name="Karnachuk O.V."/>
            <person name="Ravin N.V."/>
        </authorList>
    </citation>
    <scope>NUCLEOTIDE SEQUENCE [LARGE SCALE GENOMIC DNA]</scope>
    <source>
        <strain evidence="11">AL33</strain>
    </source>
</reference>
<evidence type="ECO:0000313" key="12">
    <source>
        <dbReference type="Proteomes" id="UP000243024"/>
    </source>
</evidence>
<evidence type="ECO:0000256" key="7">
    <source>
        <dbReference type="ARBA" id="ARBA00023136"/>
    </source>
</evidence>
<evidence type="ECO:0000256" key="5">
    <source>
        <dbReference type="ARBA" id="ARBA00022960"/>
    </source>
</evidence>
<protein>
    <submittedName>
        <fullName evidence="9">Rod shape-determining protein MreD</fullName>
    </submittedName>
</protein>
<evidence type="ECO:0000256" key="8">
    <source>
        <dbReference type="SAM" id="Phobius"/>
    </source>
</evidence>
<keyword evidence="5" id="KW-0133">Cell shape</keyword>
<dbReference type="EMBL" id="JXBB01000045">
    <property type="protein sequence ID" value="OAR03705.1"/>
    <property type="molecule type" value="Genomic_DNA"/>
</dbReference>
<proteinExistence type="inferred from homology"/>
<dbReference type="Proteomes" id="UP000748108">
    <property type="component" value="Unassembled WGS sequence"/>
</dbReference>
<dbReference type="EMBL" id="JAHHQF010000070">
    <property type="protein sequence ID" value="MBT9282811.1"/>
    <property type="molecule type" value="Genomic_DNA"/>
</dbReference>
<keyword evidence="4 8" id="KW-0812">Transmembrane</keyword>
<accession>A0A132MHI6</accession>
<evidence type="ECO:0000256" key="2">
    <source>
        <dbReference type="ARBA" id="ARBA00007776"/>
    </source>
</evidence>
<keyword evidence="12" id="KW-1185">Reference proteome</keyword>
<dbReference type="AlphaFoldDB" id="A0A132MHI6"/>
<dbReference type="RefSeq" id="WP_066202483.1">
    <property type="nucleotide sequence ID" value="NZ_CBCSAS010000005.1"/>
</dbReference>
<evidence type="ECO:0000256" key="4">
    <source>
        <dbReference type="ARBA" id="ARBA00022692"/>
    </source>
</evidence>
<comment type="caution">
    <text evidence="10">The sequence shown here is derived from an EMBL/GenBank/DDBJ whole genome shotgun (WGS) entry which is preliminary data.</text>
</comment>
<evidence type="ECO:0000256" key="6">
    <source>
        <dbReference type="ARBA" id="ARBA00022989"/>
    </source>
</evidence>
<reference evidence="10 12" key="1">
    <citation type="submission" date="2015-09" db="EMBL/GenBank/DDBJ databases">
        <title>Draft genome sequence of Hydrogenibacillus schlegelii DSM 2000.</title>
        <authorList>
            <person name="Hemp J."/>
        </authorList>
    </citation>
    <scope>NUCLEOTIDE SEQUENCE [LARGE SCALE GENOMIC DNA]</scope>
    <source>
        <strain evidence="10 12">MA 48</strain>
    </source>
</reference>
<evidence type="ECO:0000256" key="3">
    <source>
        <dbReference type="ARBA" id="ARBA00022475"/>
    </source>
</evidence>
<comment type="similarity">
    <text evidence="2">Belongs to the MreD family.</text>
</comment>
<sequence>MKGGATAFVFFLAIVADLAIPSIVVPGSILAAYPVQPRFFLAALTLYAAFRGSRAGAAAGALGGAVIDVAFGRAFGPNALFYAAWGGVAGEARRAVYRNAFTLSGIGAVGAVLYDVYFFGLFRLFRWTEASWDTLFFHQALWEFWLTAAVVALGYGPARRWEAAGGGPDGGEEGT</sequence>
<evidence type="ECO:0000256" key="1">
    <source>
        <dbReference type="ARBA" id="ARBA00004651"/>
    </source>
</evidence>
<evidence type="ECO:0000313" key="10">
    <source>
        <dbReference type="EMBL" id="OAR03705.1"/>
    </source>
</evidence>
<gene>
    <name evidence="9" type="primary">mreD</name>
    <name evidence="11" type="ORF">HSCHL_0818</name>
    <name evidence="9" type="ORF">KM312_09260</name>
    <name evidence="10" type="ORF">SA87_00525</name>
</gene>
<dbReference type="InterPro" id="IPR007227">
    <property type="entry name" value="Cell_shape_determining_MreD"/>
</dbReference>
<keyword evidence="7 8" id="KW-0472">Membrane</keyword>
<keyword evidence="3" id="KW-1003">Cell membrane</keyword>
<feature type="transmembrane region" description="Helical" evidence="8">
    <location>
        <begin position="140"/>
        <end position="158"/>
    </location>
</feature>